<dbReference type="InterPro" id="IPR007219">
    <property type="entry name" value="XnlR_reg_dom"/>
</dbReference>
<evidence type="ECO:0000313" key="10">
    <source>
        <dbReference type="Proteomes" id="UP000184499"/>
    </source>
</evidence>
<dbReference type="GO" id="GO:0000981">
    <property type="term" value="F:DNA-binding transcription factor activity, RNA polymerase II-specific"/>
    <property type="evidence" value="ECO:0007669"/>
    <property type="project" value="InterPro"/>
</dbReference>
<dbReference type="GO" id="GO:0008270">
    <property type="term" value="F:zinc ion binding"/>
    <property type="evidence" value="ECO:0007669"/>
    <property type="project" value="InterPro"/>
</dbReference>
<dbReference type="CDD" id="cd12148">
    <property type="entry name" value="fungal_TF_MHR"/>
    <property type="match status" value="1"/>
</dbReference>
<reference evidence="10" key="1">
    <citation type="journal article" date="2017" name="Genome Biol.">
        <title>Comparative genomics reveals high biological diversity and specific adaptations in the industrially and medically important fungal genus Aspergillus.</title>
        <authorList>
            <person name="de Vries R.P."/>
            <person name="Riley R."/>
            <person name="Wiebenga A."/>
            <person name="Aguilar-Osorio G."/>
            <person name="Amillis S."/>
            <person name="Uchima C.A."/>
            <person name="Anderluh G."/>
            <person name="Asadollahi M."/>
            <person name="Askin M."/>
            <person name="Barry K."/>
            <person name="Battaglia E."/>
            <person name="Bayram O."/>
            <person name="Benocci T."/>
            <person name="Braus-Stromeyer S.A."/>
            <person name="Caldana C."/>
            <person name="Canovas D."/>
            <person name="Cerqueira G.C."/>
            <person name="Chen F."/>
            <person name="Chen W."/>
            <person name="Choi C."/>
            <person name="Clum A."/>
            <person name="Dos Santos R.A."/>
            <person name="Damasio A.R."/>
            <person name="Diallinas G."/>
            <person name="Emri T."/>
            <person name="Fekete E."/>
            <person name="Flipphi M."/>
            <person name="Freyberg S."/>
            <person name="Gallo A."/>
            <person name="Gournas C."/>
            <person name="Habgood R."/>
            <person name="Hainaut M."/>
            <person name="Harispe M.L."/>
            <person name="Henrissat B."/>
            <person name="Hilden K.S."/>
            <person name="Hope R."/>
            <person name="Hossain A."/>
            <person name="Karabika E."/>
            <person name="Karaffa L."/>
            <person name="Karanyi Z."/>
            <person name="Krasevec N."/>
            <person name="Kuo A."/>
            <person name="Kusch H."/>
            <person name="LaButti K."/>
            <person name="Lagendijk E.L."/>
            <person name="Lapidus A."/>
            <person name="Levasseur A."/>
            <person name="Lindquist E."/>
            <person name="Lipzen A."/>
            <person name="Logrieco A.F."/>
            <person name="MacCabe A."/>
            <person name="Maekelae M.R."/>
            <person name="Malavazi I."/>
            <person name="Melin P."/>
            <person name="Meyer V."/>
            <person name="Mielnichuk N."/>
            <person name="Miskei M."/>
            <person name="Molnar A.P."/>
            <person name="Mule G."/>
            <person name="Ngan C.Y."/>
            <person name="Orejas M."/>
            <person name="Orosz E."/>
            <person name="Ouedraogo J.P."/>
            <person name="Overkamp K.M."/>
            <person name="Park H.-S."/>
            <person name="Perrone G."/>
            <person name="Piumi F."/>
            <person name="Punt P.J."/>
            <person name="Ram A.F."/>
            <person name="Ramon A."/>
            <person name="Rauscher S."/>
            <person name="Record E."/>
            <person name="Riano-Pachon D.M."/>
            <person name="Robert V."/>
            <person name="Roehrig J."/>
            <person name="Ruller R."/>
            <person name="Salamov A."/>
            <person name="Salih N.S."/>
            <person name="Samson R.A."/>
            <person name="Sandor E."/>
            <person name="Sanguinetti M."/>
            <person name="Schuetze T."/>
            <person name="Sepcic K."/>
            <person name="Shelest E."/>
            <person name="Sherlock G."/>
            <person name="Sophianopoulou V."/>
            <person name="Squina F.M."/>
            <person name="Sun H."/>
            <person name="Susca A."/>
            <person name="Todd R.B."/>
            <person name="Tsang A."/>
            <person name="Unkles S.E."/>
            <person name="van de Wiele N."/>
            <person name="van Rossen-Uffink D."/>
            <person name="Oliveira J.V."/>
            <person name="Vesth T.C."/>
            <person name="Visser J."/>
            <person name="Yu J.-H."/>
            <person name="Zhou M."/>
            <person name="Andersen M.R."/>
            <person name="Archer D.B."/>
            <person name="Baker S.E."/>
            <person name="Benoit I."/>
            <person name="Brakhage A.A."/>
            <person name="Braus G.H."/>
            <person name="Fischer R."/>
            <person name="Frisvad J.C."/>
            <person name="Goldman G.H."/>
            <person name="Houbraken J."/>
            <person name="Oakley B."/>
            <person name="Pocsi I."/>
            <person name="Scazzocchio C."/>
            <person name="Seiboth B."/>
            <person name="vanKuyk P.A."/>
            <person name="Wortman J."/>
            <person name="Dyer P.S."/>
            <person name="Grigoriev I.V."/>
        </authorList>
    </citation>
    <scope>NUCLEOTIDE SEQUENCE [LARGE SCALE GENOMIC DNA]</scope>
    <source>
        <strain evidence="10">CBS 101740 / IMI 381727 / IBT 21946</strain>
    </source>
</reference>
<keyword evidence="6" id="KW-0539">Nucleus</keyword>
<name>A0A1L9U2I8_ASPBC</name>
<dbReference type="GO" id="GO:0009893">
    <property type="term" value="P:positive regulation of metabolic process"/>
    <property type="evidence" value="ECO:0007669"/>
    <property type="project" value="UniProtKB-ARBA"/>
</dbReference>
<keyword evidence="5" id="KW-0804">Transcription</keyword>
<dbReference type="GO" id="GO:0006351">
    <property type="term" value="P:DNA-templated transcription"/>
    <property type="evidence" value="ECO:0007669"/>
    <property type="project" value="InterPro"/>
</dbReference>
<sequence length="653" mass="72262">MSQSPQIVPPTTHGSSASACLVCRQRKTKCDRQRPTCSFCQKYDLDCAYTPPRKSGLRAGYVSHLEQRIAQLETQFKCFQQEVWRCIPQLSADVVPSPCLETDERASSLPGVPEVPQSASQVPSGDSISGSLAQGGDFAVDSGNPPGLVAEHLELTHAMAVEYCAIWFEKYHPWFPILHQPSLVEYCQQWASSTGANILRTRLQAMAAVILSDASPDAKSTAAQRRQWSQKFRQEVLVSAMHDLCMENLQALLMVSIAEYGDGNLSEFWDLMALCKRMGTQLGLRDPVTYNCQNFGVPSSQAPPRMLSVPATAIELEEKIRAFWAAEALDSVSTLGVAWNLGVSKPELAANLPCSDDIWGFPESLIAMYRFGGADSPSCFSLFVRLVTRDLWHVHHFLQQSYYSQPSTSDAAAGELHSSARRSDCMRVDEQLLEWQQDFQRVLTVNTPPYTDLYSYLSTTNDSSPAQHPNTILIQCTVDSAIISLYQRYLIPVASPSGTTAAGEGDGDGDSALAVASPQPWKHAADRCQQSCNHMAEVLRNASDAILGNINPLIIYSIFIFGRFSIAYHHRIGTEIPSKTHFLVYALTVCGQRWPLARQLRHVLDAAMWGRSTLSSTANPLPAEFYDLQYHALDIAEALRQWYAAVESMLPPQ</sequence>
<dbReference type="Pfam" id="PF00172">
    <property type="entry name" value="Zn_clus"/>
    <property type="match status" value="1"/>
</dbReference>
<dbReference type="InterPro" id="IPR036864">
    <property type="entry name" value="Zn2-C6_fun-type_DNA-bd_sf"/>
</dbReference>
<dbReference type="PANTHER" id="PTHR47338">
    <property type="entry name" value="ZN(II)2CYS6 TRANSCRIPTION FACTOR (EUROFUNG)-RELATED"/>
    <property type="match status" value="1"/>
</dbReference>
<dbReference type="Gene3D" id="4.10.240.10">
    <property type="entry name" value="Zn(2)-C6 fungal-type DNA-binding domain"/>
    <property type="match status" value="1"/>
</dbReference>
<dbReference type="PANTHER" id="PTHR47338:SF20">
    <property type="entry name" value="ZN(II)2CYS6 TRANSCRIPTION FACTOR (EUROFUNG)"/>
    <property type="match status" value="1"/>
</dbReference>
<dbReference type="OrthoDB" id="2943660at2759"/>
<evidence type="ECO:0000313" key="9">
    <source>
        <dbReference type="EMBL" id="OJJ65875.1"/>
    </source>
</evidence>
<dbReference type="AlphaFoldDB" id="A0A1L9U2I8"/>
<dbReference type="GO" id="GO:0005634">
    <property type="term" value="C:nucleus"/>
    <property type="evidence" value="ECO:0007669"/>
    <property type="project" value="UniProtKB-SubCell"/>
</dbReference>
<gene>
    <name evidence="9" type="ORF">ASPBRDRAFT_70156</name>
</gene>
<evidence type="ECO:0000256" key="3">
    <source>
        <dbReference type="ARBA" id="ARBA00023015"/>
    </source>
</evidence>
<keyword evidence="2" id="KW-0479">Metal-binding</keyword>
<dbReference type="PROSITE" id="PS50048">
    <property type="entry name" value="ZN2_CY6_FUNGAL_2"/>
    <property type="match status" value="1"/>
</dbReference>
<dbReference type="GeneID" id="93581546"/>
<feature type="region of interest" description="Disordered" evidence="7">
    <location>
        <begin position="105"/>
        <end position="128"/>
    </location>
</feature>
<dbReference type="SUPFAM" id="SSF57701">
    <property type="entry name" value="Zn2/Cys6 DNA-binding domain"/>
    <property type="match status" value="1"/>
</dbReference>
<dbReference type="PROSITE" id="PS00463">
    <property type="entry name" value="ZN2_CY6_FUNGAL_1"/>
    <property type="match status" value="1"/>
</dbReference>
<dbReference type="Pfam" id="PF04082">
    <property type="entry name" value="Fungal_trans"/>
    <property type="match status" value="1"/>
</dbReference>
<evidence type="ECO:0000256" key="1">
    <source>
        <dbReference type="ARBA" id="ARBA00004123"/>
    </source>
</evidence>
<dbReference type="InterPro" id="IPR001138">
    <property type="entry name" value="Zn2Cys6_DnaBD"/>
</dbReference>
<dbReference type="OMA" id="IWFEKYH"/>
<protein>
    <recommendedName>
        <fullName evidence="8">Zn(2)-C6 fungal-type domain-containing protein</fullName>
    </recommendedName>
</protein>
<dbReference type="GO" id="GO:0003677">
    <property type="term" value="F:DNA binding"/>
    <property type="evidence" value="ECO:0007669"/>
    <property type="project" value="UniProtKB-KW"/>
</dbReference>
<dbReference type="CDD" id="cd00067">
    <property type="entry name" value="GAL4"/>
    <property type="match status" value="1"/>
</dbReference>
<keyword evidence="3" id="KW-0805">Transcription regulation</keyword>
<evidence type="ECO:0000256" key="6">
    <source>
        <dbReference type="ARBA" id="ARBA00023242"/>
    </source>
</evidence>
<comment type="subcellular location">
    <subcellularLocation>
        <location evidence="1">Nucleus</location>
    </subcellularLocation>
</comment>
<keyword evidence="10" id="KW-1185">Reference proteome</keyword>
<dbReference type="InterPro" id="IPR050815">
    <property type="entry name" value="TF_fung"/>
</dbReference>
<dbReference type="Proteomes" id="UP000184499">
    <property type="component" value="Unassembled WGS sequence"/>
</dbReference>
<proteinExistence type="predicted"/>
<dbReference type="SMART" id="SM00066">
    <property type="entry name" value="GAL4"/>
    <property type="match status" value="1"/>
</dbReference>
<evidence type="ECO:0000259" key="8">
    <source>
        <dbReference type="PROSITE" id="PS50048"/>
    </source>
</evidence>
<dbReference type="RefSeq" id="XP_067473126.1">
    <property type="nucleotide sequence ID" value="XM_067629059.1"/>
</dbReference>
<feature type="compositionally biased region" description="Polar residues" evidence="7">
    <location>
        <begin position="117"/>
        <end position="128"/>
    </location>
</feature>
<dbReference type="EMBL" id="KV878705">
    <property type="protein sequence ID" value="OJJ65875.1"/>
    <property type="molecule type" value="Genomic_DNA"/>
</dbReference>
<dbReference type="VEuPathDB" id="FungiDB:ASPBRDRAFT_70156"/>
<evidence type="ECO:0000256" key="5">
    <source>
        <dbReference type="ARBA" id="ARBA00023163"/>
    </source>
</evidence>
<evidence type="ECO:0000256" key="7">
    <source>
        <dbReference type="SAM" id="MobiDB-lite"/>
    </source>
</evidence>
<evidence type="ECO:0000256" key="4">
    <source>
        <dbReference type="ARBA" id="ARBA00023125"/>
    </source>
</evidence>
<feature type="domain" description="Zn(2)-C6 fungal-type" evidence="8">
    <location>
        <begin position="19"/>
        <end position="49"/>
    </location>
</feature>
<accession>A0A1L9U2I8</accession>
<keyword evidence="4" id="KW-0238">DNA-binding</keyword>
<organism evidence="9 10">
    <name type="scientific">Aspergillus brasiliensis (strain CBS 101740 / IMI 381727 / IBT 21946)</name>
    <dbReference type="NCBI Taxonomy" id="767769"/>
    <lineage>
        <taxon>Eukaryota</taxon>
        <taxon>Fungi</taxon>
        <taxon>Dikarya</taxon>
        <taxon>Ascomycota</taxon>
        <taxon>Pezizomycotina</taxon>
        <taxon>Eurotiomycetes</taxon>
        <taxon>Eurotiomycetidae</taxon>
        <taxon>Eurotiales</taxon>
        <taxon>Aspergillaceae</taxon>
        <taxon>Aspergillus</taxon>
        <taxon>Aspergillus subgen. Circumdati</taxon>
    </lineage>
</organism>
<evidence type="ECO:0000256" key="2">
    <source>
        <dbReference type="ARBA" id="ARBA00022723"/>
    </source>
</evidence>